<proteinExistence type="predicted"/>
<keyword evidence="2" id="KW-1185">Reference proteome</keyword>
<dbReference type="Proteomes" id="UP001251528">
    <property type="component" value="Unassembled WGS sequence"/>
</dbReference>
<dbReference type="EMBL" id="JASWJB010000127">
    <property type="protein sequence ID" value="KAK2595590.1"/>
    <property type="molecule type" value="Genomic_DNA"/>
</dbReference>
<evidence type="ECO:0000313" key="2">
    <source>
        <dbReference type="Proteomes" id="UP001251528"/>
    </source>
</evidence>
<protein>
    <submittedName>
        <fullName evidence="1">Uncharacterized protein</fullName>
    </submittedName>
</protein>
<accession>A0AAJ0G011</accession>
<evidence type="ECO:0000313" key="1">
    <source>
        <dbReference type="EMBL" id="KAK2595590.1"/>
    </source>
</evidence>
<comment type="caution">
    <text evidence="1">The sequence shown here is derived from an EMBL/GenBank/DDBJ whole genome shotgun (WGS) entry which is preliminary data.</text>
</comment>
<reference evidence="1" key="1">
    <citation type="submission" date="2023-06" db="EMBL/GenBank/DDBJ databases">
        <title>Conoideocrella luteorostrata (Hypocreales: Clavicipitaceae), a potential biocontrol fungus for elongate hemlock scale in United States Christmas tree production areas.</title>
        <authorList>
            <person name="Barrett H."/>
            <person name="Lovett B."/>
            <person name="Macias A.M."/>
            <person name="Stajich J.E."/>
            <person name="Kasson M.T."/>
        </authorList>
    </citation>
    <scope>NUCLEOTIDE SEQUENCE</scope>
    <source>
        <strain evidence="1">ARSEF 14590</strain>
    </source>
</reference>
<name>A0AAJ0G011_9HYPO</name>
<gene>
    <name evidence="1" type="ORF">QQS21_006702</name>
</gene>
<sequence length="189" mass="21129">MSLLTNPILIHLYRELQSHGSESKPDAFWQTYLASQFPQSEGYALSCQWSPSDDDRERVDAAVREILGSDENISSATLLLFAGPKHPGGNTNDAEDQLEKAARKHLDYNIGDSVYGMSGWEGKVRCWIIERATAGCQHQMRPMFGPNEHGNEAAYADADSAEAFLISASILYMKRQSTVWPQEYALSRQ</sequence>
<dbReference type="AlphaFoldDB" id="A0AAJ0G011"/>
<organism evidence="1 2">
    <name type="scientific">Conoideocrella luteorostrata</name>
    <dbReference type="NCBI Taxonomy" id="1105319"/>
    <lineage>
        <taxon>Eukaryota</taxon>
        <taxon>Fungi</taxon>
        <taxon>Dikarya</taxon>
        <taxon>Ascomycota</taxon>
        <taxon>Pezizomycotina</taxon>
        <taxon>Sordariomycetes</taxon>
        <taxon>Hypocreomycetidae</taxon>
        <taxon>Hypocreales</taxon>
        <taxon>Clavicipitaceae</taxon>
        <taxon>Conoideocrella</taxon>
    </lineage>
</organism>